<reference evidence="1" key="1">
    <citation type="journal article" date="2014" name="Front. Microbiol.">
        <title>High frequency of phylogenetically diverse reductive dehalogenase-homologous genes in deep subseafloor sedimentary metagenomes.</title>
        <authorList>
            <person name="Kawai M."/>
            <person name="Futagami T."/>
            <person name="Toyoda A."/>
            <person name="Takaki Y."/>
            <person name="Nishi S."/>
            <person name="Hori S."/>
            <person name="Arai W."/>
            <person name="Tsubouchi T."/>
            <person name="Morono Y."/>
            <person name="Uchiyama I."/>
            <person name="Ito T."/>
            <person name="Fujiyama A."/>
            <person name="Inagaki F."/>
            <person name="Takami H."/>
        </authorList>
    </citation>
    <scope>NUCLEOTIDE SEQUENCE</scope>
    <source>
        <strain evidence="1">Expedition CK06-06</strain>
    </source>
</reference>
<evidence type="ECO:0000313" key="1">
    <source>
        <dbReference type="EMBL" id="GAI54139.1"/>
    </source>
</evidence>
<proteinExistence type="predicted"/>
<dbReference type="AlphaFoldDB" id="X1REX6"/>
<organism evidence="1">
    <name type="scientific">marine sediment metagenome</name>
    <dbReference type="NCBI Taxonomy" id="412755"/>
    <lineage>
        <taxon>unclassified sequences</taxon>
        <taxon>metagenomes</taxon>
        <taxon>ecological metagenomes</taxon>
    </lineage>
</organism>
<feature type="non-terminal residue" evidence="1">
    <location>
        <position position="1"/>
    </location>
</feature>
<sequence length="39" mass="4680">LKKENIQYSGKNFTLFSLPFYLVPRILENFPMNFSLKIK</sequence>
<name>X1REX6_9ZZZZ</name>
<comment type="caution">
    <text evidence="1">The sequence shown here is derived from an EMBL/GenBank/DDBJ whole genome shotgun (WGS) entry which is preliminary data.</text>
</comment>
<protein>
    <submittedName>
        <fullName evidence="1">Uncharacterized protein</fullName>
    </submittedName>
</protein>
<dbReference type="EMBL" id="BARV01041800">
    <property type="protein sequence ID" value="GAI54139.1"/>
    <property type="molecule type" value="Genomic_DNA"/>
</dbReference>
<accession>X1REX6</accession>
<gene>
    <name evidence="1" type="ORF">S06H3_63120</name>
</gene>